<dbReference type="EMBL" id="BAEN01000037">
    <property type="protein sequence ID" value="GAC14498.1"/>
    <property type="molecule type" value="Genomic_DNA"/>
</dbReference>
<name>K6YCY4_9ALTE</name>
<protein>
    <recommendedName>
        <fullName evidence="3">Antitoxin Xre/MbcA/ParS-like toxin-binding domain-containing protein</fullName>
    </recommendedName>
</protein>
<dbReference type="AlphaFoldDB" id="K6YCY4"/>
<dbReference type="RefSeq" id="WP_008844314.1">
    <property type="nucleotide sequence ID" value="NZ_BAEN01000037.1"/>
</dbReference>
<reference evidence="1 2" key="1">
    <citation type="journal article" date="2017" name="Antonie Van Leeuwenhoek">
        <title>Rhizobium rhizosphaerae sp. nov., a novel species isolated from rice rhizosphere.</title>
        <authorList>
            <person name="Zhao J.J."/>
            <person name="Zhang J."/>
            <person name="Zhang R.J."/>
            <person name="Zhang C.W."/>
            <person name="Yin H.Q."/>
            <person name="Zhang X.X."/>
        </authorList>
    </citation>
    <scope>NUCLEOTIDE SEQUENCE [LARGE SCALE GENOMIC DNA]</scope>
    <source>
        <strain evidence="1 2">E3</strain>
    </source>
</reference>
<evidence type="ECO:0008006" key="3">
    <source>
        <dbReference type="Google" id="ProtNLM"/>
    </source>
</evidence>
<gene>
    <name evidence="1" type="ORF">GLIP_1870</name>
</gene>
<proteinExistence type="predicted"/>
<keyword evidence="2" id="KW-1185">Reference proteome</keyword>
<dbReference type="OrthoDB" id="117888at2"/>
<evidence type="ECO:0000313" key="2">
    <source>
        <dbReference type="Proteomes" id="UP000006334"/>
    </source>
</evidence>
<sequence length="132" mass="15075">MSKIQSSKMSKAEIISVIKATMTLLNNWNLTRHQKALLLGLRSASSLRNFESKPELVALNRDQIMRMSILMNIHEAIRVCFKNPENVNGFMLMVNQNPPFNGIRPIDMATRDMLGLTRTYEAIDAMQYGMWG</sequence>
<comment type="caution">
    <text evidence="1">The sequence shown here is derived from an EMBL/GenBank/DDBJ whole genome shotgun (WGS) entry which is preliminary data.</text>
</comment>
<dbReference type="STRING" id="1127673.GLIP_1870"/>
<dbReference type="eggNOG" id="COG5642">
    <property type="taxonomic scope" value="Bacteria"/>
</dbReference>
<dbReference type="Proteomes" id="UP000006334">
    <property type="component" value="Unassembled WGS sequence"/>
</dbReference>
<evidence type="ECO:0000313" key="1">
    <source>
        <dbReference type="EMBL" id="GAC14498.1"/>
    </source>
</evidence>
<accession>K6YCY4</accession>
<organism evidence="1 2">
    <name type="scientific">Aliiglaciecola lipolytica E3</name>
    <dbReference type="NCBI Taxonomy" id="1127673"/>
    <lineage>
        <taxon>Bacteria</taxon>
        <taxon>Pseudomonadati</taxon>
        <taxon>Pseudomonadota</taxon>
        <taxon>Gammaproteobacteria</taxon>
        <taxon>Alteromonadales</taxon>
        <taxon>Alteromonadaceae</taxon>
        <taxon>Aliiglaciecola</taxon>
    </lineage>
</organism>